<evidence type="ECO:0000313" key="2">
    <source>
        <dbReference type="Proteomes" id="UP000250125"/>
    </source>
</evidence>
<dbReference type="KEGG" id="tsl:A3L11_02595"/>
<evidence type="ECO:0000313" key="1">
    <source>
        <dbReference type="EMBL" id="ASJ08172.1"/>
    </source>
</evidence>
<keyword evidence="2" id="KW-1185">Reference proteome</keyword>
<reference evidence="1 2" key="1">
    <citation type="submission" date="2016-04" db="EMBL/GenBank/DDBJ databases">
        <title>Complete genome sequence of Thermococcus siculi type strain RG-20.</title>
        <authorList>
            <person name="Oger P.M."/>
        </authorList>
    </citation>
    <scope>NUCLEOTIDE SEQUENCE [LARGE SCALE GENOMIC DNA]</scope>
    <source>
        <strain evidence="1 2">RG-20</strain>
    </source>
</reference>
<sequence length="75" mass="8974">MIKQELYPQDRKNMDIVPSTLRRLLQPTFHEQFVEYLFTALMNDEKLKRDLQGFNRFWVKLEGGGRLTESDTEPN</sequence>
<protein>
    <submittedName>
        <fullName evidence="1">Uncharacterized protein</fullName>
    </submittedName>
</protein>
<proteinExistence type="predicted"/>
<name>A0A2Z2MIC3_9EURY</name>
<organism evidence="1 2">
    <name type="scientific">Thermococcus siculi</name>
    <dbReference type="NCBI Taxonomy" id="72803"/>
    <lineage>
        <taxon>Archaea</taxon>
        <taxon>Methanobacteriati</taxon>
        <taxon>Methanobacteriota</taxon>
        <taxon>Thermococci</taxon>
        <taxon>Thermococcales</taxon>
        <taxon>Thermococcaceae</taxon>
        <taxon>Thermococcus</taxon>
    </lineage>
</organism>
<accession>A0A2Z2MIC3</accession>
<dbReference type="Proteomes" id="UP000250125">
    <property type="component" value="Chromosome"/>
</dbReference>
<dbReference type="EMBL" id="CP015103">
    <property type="protein sequence ID" value="ASJ08172.1"/>
    <property type="molecule type" value="Genomic_DNA"/>
</dbReference>
<gene>
    <name evidence="1" type="ORF">A3L11_02595</name>
</gene>
<dbReference type="AlphaFoldDB" id="A0A2Z2MIC3"/>